<comment type="caution">
    <text evidence="2">The sequence shown here is derived from an EMBL/GenBank/DDBJ whole genome shotgun (WGS) entry which is preliminary data.</text>
</comment>
<reference evidence="2 3" key="1">
    <citation type="submission" date="2024-04" db="EMBL/GenBank/DDBJ databases">
        <title>Phyllosticta paracitricarpa is synonymous to the EU quarantine fungus P. citricarpa based on phylogenomic analyses.</title>
        <authorList>
            <consortium name="Lawrence Berkeley National Laboratory"/>
            <person name="Van Ingen-Buijs V.A."/>
            <person name="Van Westerhoven A.C."/>
            <person name="Haridas S."/>
            <person name="Skiadas P."/>
            <person name="Martin F."/>
            <person name="Groenewald J.Z."/>
            <person name="Crous P.W."/>
            <person name="Seidl M.F."/>
        </authorList>
    </citation>
    <scope>NUCLEOTIDE SEQUENCE [LARGE SCALE GENOMIC DNA]</scope>
    <source>
        <strain evidence="2 3">CBS 123374</strain>
    </source>
</reference>
<feature type="compositionally biased region" description="Basic residues" evidence="1">
    <location>
        <begin position="80"/>
        <end position="90"/>
    </location>
</feature>
<evidence type="ECO:0000256" key="1">
    <source>
        <dbReference type="SAM" id="MobiDB-lite"/>
    </source>
</evidence>
<dbReference type="EMBL" id="JBBWRZ010000009">
    <property type="protein sequence ID" value="KAK8229121.1"/>
    <property type="molecule type" value="Genomic_DNA"/>
</dbReference>
<sequence length="209" mass="23790">MIRLANNPSSRISIRYPLLPPPPSDSPTQYQHKMDNELTQTPSQSKTSHVYPSQRSHSRQPCHSHSLVRSFSPPPITQSPRHHQRRHKRPQRMDQPTPTTRRTIASASSDRRTSGLPAPTRPAFTDLLRDAVRCNQRMRAGQARRHACLAGSWVGGSELAVSWPWWMIYIFHPALGLVGGQRAHSLLPRQHECGRRRVVGVEICFEGYF</sequence>
<evidence type="ECO:0000313" key="2">
    <source>
        <dbReference type="EMBL" id="KAK8229121.1"/>
    </source>
</evidence>
<evidence type="ECO:0000313" key="3">
    <source>
        <dbReference type="Proteomes" id="UP001492380"/>
    </source>
</evidence>
<feature type="region of interest" description="Disordered" evidence="1">
    <location>
        <begin position="1"/>
        <end position="122"/>
    </location>
</feature>
<accession>A0ABR1YGK6</accession>
<feature type="compositionally biased region" description="Polar residues" evidence="1">
    <location>
        <begin position="1"/>
        <end position="12"/>
    </location>
</feature>
<name>A0ABR1YGK6_9PEZI</name>
<keyword evidence="3" id="KW-1185">Reference proteome</keyword>
<protein>
    <submittedName>
        <fullName evidence="2">Uncharacterized protein</fullName>
    </submittedName>
</protein>
<dbReference type="Proteomes" id="UP001492380">
    <property type="component" value="Unassembled WGS sequence"/>
</dbReference>
<feature type="compositionally biased region" description="Polar residues" evidence="1">
    <location>
        <begin position="37"/>
        <end position="55"/>
    </location>
</feature>
<gene>
    <name evidence="2" type="ORF">HDK90DRAFT_347453</name>
</gene>
<feature type="compositionally biased region" description="Polar residues" evidence="1">
    <location>
        <begin position="94"/>
        <end position="108"/>
    </location>
</feature>
<proteinExistence type="predicted"/>
<organism evidence="2 3">
    <name type="scientific">Phyllosticta capitalensis</name>
    <dbReference type="NCBI Taxonomy" id="121624"/>
    <lineage>
        <taxon>Eukaryota</taxon>
        <taxon>Fungi</taxon>
        <taxon>Dikarya</taxon>
        <taxon>Ascomycota</taxon>
        <taxon>Pezizomycotina</taxon>
        <taxon>Dothideomycetes</taxon>
        <taxon>Dothideomycetes incertae sedis</taxon>
        <taxon>Botryosphaeriales</taxon>
        <taxon>Phyllostictaceae</taxon>
        <taxon>Phyllosticta</taxon>
    </lineage>
</organism>